<evidence type="ECO:0000256" key="1">
    <source>
        <dbReference type="SAM" id="SignalP"/>
    </source>
</evidence>
<protein>
    <submittedName>
        <fullName evidence="2">Uncharacterized protein</fullName>
    </submittedName>
</protein>
<organism evidence="2 3">
    <name type="scientific">Schizopora paradoxa</name>
    <dbReference type="NCBI Taxonomy" id="27342"/>
    <lineage>
        <taxon>Eukaryota</taxon>
        <taxon>Fungi</taxon>
        <taxon>Dikarya</taxon>
        <taxon>Basidiomycota</taxon>
        <taxon>Agaricomycotina</taxon>
        <taxon>Agaricomycetes</taxon>
        <taxon>Hymenochaetales</taxon>
        <taxon>Schizoporaceae</taxon>
        <taxon>Schizopora</taxon>
    </lineage>
</organism>
<gene>
    <name evidence="2" type="ORF">SCHPADRAFT_837841</name>
</gene>
<dbReference type="OrthoDB" id="3361196at2759"/>
<keyword evidence="3" id="KW-1185">Reference proteome</keyword>
<evidence type="ECO:0000313" key="2">
    <source>
        <dbReference type="EMBL" id="KLO06616.1"/>
    </source>
</evidence>
<dbReference type="AlphaFoldDB" id="A0A0H2RP82"/>
<feature type="chain" id="PRO_5005201663" evidence="1">
    <location>
        <begin position="29"/>
        <end position="201"/>
    </location>
</feature>
<name>A0A0H2RP82_9AGAM</name>
<reference evidence="2 3" key="1">
    <citation type="submission" date="2015-04" db="EMBL/GenBank/DDBJ databases">
        <title>Complete genome sequence of Schizopora paradoxa KUC8140, a cosmopolitan wood degrader in East Asia.</title>
        <authorList>
            <consortium name="DOE Joint Genome Institute"/>
            <person name="Min B."/>
            <person name="Park H."/>
            <person name="Jang Y."/>
            <person name="Kim J.-J."/>
            <person name="Kim K.H."/>
            <person name="Pangilinan J."/>
            <person name="Lipzen A."/>
            <person name="Riley R."/>
            <person name="Grigoriev I.V."/>
            <person name="Spatafora J.W."/>
            <person name="Choi I.-G."/>
        </authorList>
    </citation>
    <scope>NUCLEOTIDE SEQUENCE [LARGE SCALE GENOMIC DNA]</scope>
    <source>
        <strain evidence="2 3">KUC8140</strain>
    </source>
</reference>
<feature type="signal peptide" evidence="1">
    <location>
        <begin position="1"/>
        <end position="28"/>
    </location>
</feature>
<dbReference type="InParanoid" id="A0A0H2RP82"/>
<dbReference type="EMBL" id="KQ086192">
    <property type="protein sequence ID" value="KLO06616.1"/>
    <property type="molecule type" value="Genomic_DNA"/>
</dbReference>
<proteinExistence type="predicted"/>
<keyword evidence="1" id="KW-0732">Signal</keyword>
<sequence>MHLHVLSFVSFVCSVWLALLVPSVPVHSLSLSLTPRQIRDDGPVFPDQPPSCPICEQNYGNINSCAAACPVFANFSMILFNPGAFITVIQCACTDTFQSAYPQCVDCFEQTNQTSFLNVSSANDVPSILTGIRNICALESTLLGNVSGADGEVTSSGAAATPTAVASSSSSQSFALDGTRGIYGVMLGVTLVCAHAASFFI</sequence>
<dbReference type="Proteomes" id="UP000053477">
    <property type="component" value="Unassembled WGS sequence"/>
</dbReference>
<evidence type="ECO:0000313" key="3">
    <source>
        <dbReference type="Proteomes" id="UP000053477"/>
    </source>
</evidence>
<accession>A0A0H2RP82</accession>